<feature type="transmembrane region" description="Helical" evidence="1">
    <location>
        <begin position="164"/>
        <end position="181"/>
    </location>
</feature>
<reference evidence="2 3" key="1">
    <citation type="submission" date="2021-01" db="EMBL/GenBank/DDBJ databases">
        <title>Whole genome shotgun sequence of Planobispora longispora NBRC 13918.</title>
        <authorList>
            <person name="Komaki H."/>
            <person name="Tamura T."/>
        </authorList>
    </citation>
    <scope>NUCLEOTIDE SEQUENCE [LARGE SCALE GENOMIC DNA]</scope>
    <source>
        <strain evidence="2 3">NBRC 13918</strain>
    </source>
</reference>
<keyword evidence="1" id="KW-1133">Transmembrane helix</keyword>
<keyword evidence="1" id="KW-0812">Transmembrane</keyword>
<name>A0A8J3W782_9ACTN</name>
<protein>
    <submittedName>
        <fullName evidence="2">Uncharacterized protein</fullName>
    </submittedName>
</protein>
<evidence type="ECO:0000256" key="1">
    <source>
        <dbReference type="SAM" id="Phobius"/>
    </source>
</evidence>
<accession>A0A8J3W782</accession>
<proteinExistence type="predicted"/>
<comment type="caution">
    <text evidence="2">The sequence shown here is derived from an EMBL/GenBank/DDBJ whole genome shotgun (WGS) entry which is preliminary data.</text>
</comment>
<dbReference type="RefSeq" id="WP_203893056.1">
    <property type="nucleotide sequence ID" value="NZ_BOOH01000040.1"/>
</dbReference>
<feature type="transmembrane region" description="Helical" evidence="1">
    <location>
        <begin position="84"/>
        <end position="105"/>
    </location>
</feature>
<dbReference type="Proteomes" id="UP000616724">
    <property type="component" value="Unassembled WGS sequence"/>
</dbReference>
<organism evidence="2 3">
    <name type="scientific">Planobispora longispora</name>
    <dbReference type="NCBI Taxonomy" id="28887"/>
    <lineage>
        <taxon>Bacteria</taxon>
        <taxon>Bacillati</taxon>
        <taxon>Actinomycetota</taxon>
        <taxon>Actinomycetes</taxon>
        <taxon>Streptosporangiales</taxon>
        <taxon>Streptosporangiaceae</taxon>
        <taxon>Planobispora</taxon>
    </lineage>
</organism>
<keyword evidence="3" id="KW-1185">Reference proteome</keyword>
<keyword evidence="1" id="KW-0472">Membrane</keyword>
<evidence type="ECO:0000313" key="3">
    <source>
        <dbReference type="Proteomes" id="UP000616724"/>
    </source>
</evidence>
<feature type="transmembrane region" description="Helical" evidence="1">
    <location>
        <begin position="51"/>
        <end position="72"/>
    </location>
</feature>
<feature type="transmembrane region" description="Helical" evidence="1">
    <location>
        <begin position="138"/>
        <end position="157"/>
    </location>
</feature>
<dbReference type="EMBL" id="BOOH01000040">
    <property type="protein sequence ID" value="GIH78557.1"/>
    <property type="molecule type" value="Genomic_DNA"/>
</dbReference>
<gene>
    <name evidence="2" type="ORF">Plo01_49860</name>
</gene>
<sequence length="234" mass="25326">MRFPSRLLAAQIYFAAILWAAFYAVTTLITICIAIFGTLDRSVWEGATQVPRWFALFVGVALIREFLPLYIAHGQTRRQFGAQAAVTVALYAPALSALLAVGYLLETLLYDVAGWTQELARPHLFASPTQVPLVFAEYLVEFLAWIVAGTFMGAAFYRWQGGGLLSIPFGIGLVVLGEAAVGAELRLPFIQMPLGVASSPAVATTLATGAGCFLLGLAMTWAIIRDVPLRNRLT</sequence>
<feature type="transmembrane region" description="Helical" evidence="1">
    <location>
        <begin position="12"/>
        <end position="39"/>
    </location>
</feature>
<feature type="transmembrane region" description="Helical" evidence="1">
    <location>
        <begin position="201"/>
        <end position="224"/>
    </location>
</feature>
<dbReference type="AlphaFoldDB" id="A0A8J3W782"/>
<evidence type="ECO:0000313" key="2">
    <source>
        <dbReference type="EMBL" id="GIH78557.1"/>
    </source>
</evidence>